<dbReference type="PANTHER" id="PTHR22625:SF70">
    <property type="entry name" value="PLEXIN A, ISOFORM A"/>
    <property type="match status" value="1"/>
</dbReference>
<proteinExistence type="predicted"/>
<dbReference type="InterPro" id="IPR016201">
    <property type="entry name" value="PSI"/>
</dbReference>
<keyword evidence="2" id="KW-1133">Transmembrane helix</keyword>
<dbReference type="Pfam" id="PF01833">
    <property type="entry name" value="TIG"/>
    <property type="match status" value="3"/>
</dbReference>
<dbReference type="SUPFAM" id="SSF81296">
    <property type="entry name" value="E set domains"/>
    <property type="match status" value="3"/>
</dbReference>
<reference evidence="6" key="1">
    <citation type="submission" date="2017-05" db="UniProtKB">
        <authorList>
            <consortium name="EnsemblMetazoa"/>
        </authorList>
    </citation>
    <scope>IDENTIFICATION</scope>
</reference>
<dbReference type="InterPro" id="IPR031148">
    <property type="entry name" value="Plexin"/>
</dbReference>
<sequence length="1093" mass="118482">MMVSSLLLFFLSILGSSNAVLQYQLQNDTLSTCLVLSDGSLLIGTASHIIKLNSDSLTVNSSLPLNTTTNQLLLLLNDTGLSQNVLSCQEQECFLLNPNDLTNTVSVSASPTPSSFLFPTTPDMPGLYTEDRKFFVGKDAASPIASSISKLQYSSSGSQLQIVLVGTDYGSKVQVARICSNDTGIEQLSMSTLKTYTEAELQCNEMINPDSITAATFVQYINGESMIMAIMACNRLGQFIVPFEVDSPTFGVRVAFTSEVSALNSLAYEDTVYLYAGSHQTIEQYYFTADNLLVSIRNITTKTNEQVNKIKFSPDGEYLYALSPTHVVKVKASLDCSTATSCSECVVSFLCGWCQLDFTCTGQNSSCTNGQWLNVQNQGTDTTNTCPYLQPNSDTSDGKYTQPANVTKNLTISTINTVFFPGLSYECVYGAVTRTATVNNDNMVTCNNDPLVTIEGGGGTQNVSLSLRQVYNGRTYTIETNATSNINVILYDCHTLAVGCSSCLAQRIDSGFNCNWCNAQCRDISDCNDANPVISTGNCPLPMITDFNPKAGPPRGGTTVIINGTNLGTQRSDIESVMIGSRNCIVDEYEPGVWIKCTIDPDTSDNADRNETVTIIVTRSSGSVSANSSTQYQFITPIILSVSPTYGPINGGTRVRVQGTNFDIGNKEMTRVIMRQSSSRKKRNTCPDVNCTIMNITNTEISCVTGSTNDTDCVRNVIVSVNGATFFNSSLSYQYRPNPIFHSVSPMITIPAGGIQLVFSGANLNSVPSPTITITDSRLIPSSVEPCVINDDSTMLICNAPNITNVTESSYYGTYIEYVLMLHGAESPNYMNNDLRLTLQPNPIFTGIDVNSRSISVNGGQINIFIAGMNIRSVSQSEINITLGNDVCSIRTSSDSEINCIAPNKPSGTTLALRIRVGRNLVFPPNGTGSPEWTLAYTSNTTTSTTISTTTIITTSIGAVVGGSIAASVIIVVLIVAVILIIVIFILKKRPKEEKLADNTEITMFANIVYEENTNQPNPSYINASTSHIYDRIPGDQYEELLGVMNTNLHTPSNNDADACKDNESYVSQVNQQDHEENGRYDSLTMDDEELYI</sequence>
<evidence type="ECO:0000259" key="5">
    <source>
        <dbReference type="SMART" id="SM00429"/>
    </source>
</evidence>
<dbReference type="OrthoDB" id="125363at2759"/>
<feature type="domain" description="IPT/TIG" evidence="5">
    <location>
        <begin position="842"/>
        <end position="938"/>
    </location>
</feature>
<dbReference type="InterPro" id="IPR036352">
    <property type="entry name" value="Semap_dom_sf"/>
</dbReference>
<dbReference type="eggNOG" id="KOG3610">
    <property type="taxonomic scope" value="Eukaryota"/>
</dbReference>
<keyword evidence="2" id="KW-0472">Membrane</keyword>
<feature type="domain" description="IPT/TIG" evidence="5">
    <location>
        <begin position="636"/>
        <end position="736"/>
    </location>
</feature>
<protein>
    <recommendedName>
        <fullName evidence="7">Sema domain-containing protein</fullName>
    </recommendedName>
</protein>
<accession>A0A1X7UTL9</accession>
<evidence type="ECO:0000256" key="1">
    <source>
        <dbReference type="ARBA" id="ARBA00023180"/>
    </source>
</evidence>
<evidence type="ECO:0000256" key="2">
    <source>
        <dbReference type="SAM" id="Phobius"/>
    </source>
</evidence>
<organism evidence="6">
    <name type="scientific">Amphimedon queenslandica</name>
    <name type="common">Sponge</name>
    <dbReference type="NCBI Taxonomy" id="400682"/>
    <lineage>
        <taxon>Eukaryota</taxon>
        <taxon>Metazoa</taxon>
        <taxon>Porifera</taxon>
        <taxon>Demospongiae</taxon>
        <taxon>Heteroscleromorpha</taxon>
        <taxon>Haplosclerida</taxon>
        <taxon>Niphatidae</taxon>
        <taxon>Amphimedon</taxon>
    </lineage>
</organism>
<evidence type="ECO:0000256" key="3">
    <source>
        <dbReference type="SAM" id="SignalP"/>
    </source>
</evidence>
<dbReference type="EnsemblMetazoa" id="Aqu2.1.31016_001">
    <property type="protein sequence ID" value="Aqu2.1.31016_001"/>
    <property type="gene ID" value="Aqu2.1.31016"/>
</dbReference>
<dbReference type="InterPro" id="IPR013783">
    <property type="entry name" value="Ig-like_fold"/>
</dbReference>
<dbReference type="SUPFAM" id="SSF101912">
    <property type="entry name" value="Sema domain"/>
    <property type="match status" value="1"/>
</dbReference>
<dbReference type="InterPro" id="IPR014756">
    <property type="entry name" value="Ig_E-set"/>
</dbReference>
<dbReference type="PANTHER" id="PTHR22625">
    <property type="entry name" value="PLEXIN"/>
    <property type="match status" value="1"/>
</dbReference>
<feature type="signal peptide" evidence="3">
    <location>
        <begin position="1"/>
        <end position="19"/>
    </location>
</feature>
<evidence type="ECO:0000259" key="4">
    <source>
        <dbReference type="SMART" id="SM00423"/>
    </source>
</evidence>
<feature type="domain" description="IPT/TIG" evidence="5">
    <location>
        <begin position="738"/>
        <end position="819"/>
    </location>
</feature>
<dbReference type="GO" id="GO:0017154">
    <property type="term" value="F:semaphorin receptor activity"/>
    <property type="evidence" value="ECO:0007669"/>
    <property type="project" value="InterPro"/>
</dbReference>
<feature type="transmembrane region" description="Helical" evidence="2">
    <location>
        <begin position="965"/>
        <end position="987"/>
    </location>
</feature>
<dbReference type="InterPro" id="IPR002909">
    <property type="entry name" value="IPT_dom"/>
</dbReference>
<dbReference type="InParanoid" id="A0A1X7UTL9"/>
<feature type="domain" description="PSI" evidence="4">
    <location>
        <begin position="492"/>
        <end position="540"/>
    </location>
</feature>
<dbReference type="SMART" id="SM00423">
    <property type="entry name" value="PSI"/>
    <property type="match status" value="2"/>
</dbReference>
<dbReference type="SMART" id="SM00429">
    <property type="entry name" value="IPT"/>
    <property type="match status" value="4"/>
</dbReference>
<evidence type="ECO:0000313" key="6">
    <source>
        <dbReference type="EnsemblMetazoa" id="Aqu2.1.31016_001"/>
    </source>
</evidence>
<evidence type="ECO:0008006" key="7">
    <source>
        <dbReference type="Google" id="ProtNLM"/>
    </source>
</evidence>
<keyword evidence="2" id="KW-0812">Transmembrane</keyword>
<dbReference type="AlphaFoldDB" id="A0A1X7UTL9"/>
<feature type="domain" description="IPT/TIG" evidence="5">
    <location>
        <begin position="541"/>
        <end position="635"/>
    </location>
</feature>
<feature type="domain" description="PSI" evidence="4">
    <location>
        <begin position="335"/>
        <end position="387"/>
    </location>
</feature>
<keyword evidence="1" id="KW-0325">Glycoprotein</keyword>
<name>A0A1X7UTL9_AMPQE</name>
<dbReference type="Gene3D" id="2.60.40.10">
    <property type="entry name" value="Immunoglobulins"/>
    <property type="match status" value="4"/>
</dbReference>
<keyword evidence="3" id="KW-0732">Signal</keyword>
<feature type="chain" id="PRO_5013208418" description="Sema domain-containing protein" evidence="3">
    <location>
        <begin position="20"/>
        <end position="1093"/>
    </location>
</feature>
<dbReference type="CDD" id="cd00603">
    <property type="entry name" value="IPT_PCSR"/>
    <property type="match status" value="1"/>
</dbReference>